<dbReference type="EMBL" id="FMJE01000002">
    <property type="protein sequence ID" value="SCM79286.1"/>
    <property type="molecule type" value="Genomic_DNA"/>
</dbReference>
<name>A0A212LP77_9FIRM</name>
<accession>A0A212LP77</accession>
<evidence type="ECO:0000313" key="2">
    <source>
        <dbReference type="EMBL" id="SCM79286.1"/>
    </source>
</evidence>
<dbReference type="InterPro" id="IPR052936">
    <property type="entry name" value="Jasmonate_Hydroxylase-like"/>
</dbReference>
<dbReference type="PANTHER" id="PTHR37811">
    <property type="entry name" value="BLL5343 PROTEIN"/>
    <property type="match status" value="1"/>
</dbReference>
<feature type="domain" description="ABM" evidence="1">
    <location>
        <begin position="2"/>
        <end position="90"/>
    </location>
</feature>
<dbReference type="Pfam" id="PF03992">
    <property type="entry name" value="ABM"/>
    <property type="match status" value="1"/>
</dbReference>
<protein>
    <recommendedName>
        <fullName evidence="1">ABM domain-containing protein</fullName>
    </recommendedName>
</protein>
<gene>
    <name evidence="2" type="ORF">KL86SPO_20493</name>
</gene>
<sequence length="115" mass="13134">MILVLFEVTVKKSYMDEYLALAADLKTELVKSEGCIRAERFASLVNEGKLLSLSVWENEEAVSKWRNQTEHRMSQRQGYASMFESYTITVASQLRSYSNSERSDAPADSNRLLSQ</sequence>
<dbReference type="PANTHER" id="PTHR37811:SF2">
    <property type="entry name" value="ABM DOMAIN-CONTAINING PROTEIN"/>
    <property type="match status" value="1"/>
</dbReference>
<dbReference type="PROSITE" id="PS51725">
    <property type="entry name" value="ABM"/>
    <property type="match status" value="1"/>
</dbReference>
<organism evidence="2">
    <name type="scientific">uncultured Sporomusa sp</name>
    <dbReference type="NCBI Taxonomy" id="307249"/>
    <lineage>
        <taxon>Bacteria</taxon>
        <taxon>Bacillati</taxon>
        <taxon>Bacillota</taxon>
        <taxon>Negativicutes</taxon>
        <taxon>Selenomonadales</taxon>
        <taxon>Sporomusaceae</taxon>
        <taxon>Sporomusa</taxon>
        <taxon>environmental samples</taxon>
    </lineage>
</organism>
<dbReference type="AlphaFoldDB" id="A0A212LP77"/>
<proteinExistence type="predicted"/>
<dbReference type="Gene3D" id="3.30.70.100">
    <property type="match status" value="1"/>
</dbReference>
<dbReference type="RefSeq" id="WP_288183476.1">
    <property type="nucleotide sequence ID" value="NZ_LT608335.1"/>
</dbReference>
<evidence type="ECO:0000259" key="1">
    <source>
        <dbReference type="PROSITE" id="PS51725"/>
    </source>
</evidence>
<dbReference type="InterPro" id="IPR007138">
    <property type="entry name" value="ABM_dom"/>
</dbReference>
<dbReference type="SUPFAM" id="SSF54909">
    <property type="entry name" value="Dimeric alpha+beta barrel"/>
    <property type="match status" value="1"/>
</dbReference>
<reference evidence="2" key="1">
    <citation type="submission" date="2016-08" db="EMBL/GenBank/DDBJ databases">
        <authorList>
            <person name="Seilhamer J.J."/>
        </authorList>
    </citation>
    <scope>NUCLEOTIDE SEQUENCE</scope>
    <source>
        <strain evidence="2">86</strain>
    </source>
</reference>
<dbReference type="InterPro" id="IPR011008">
    <property type="entry name" value="Dimeric_a/b-barrel"/>
</dbReference>